<dbReference type="Pfam" id="PF24110">
    <property type="entry name" value="DUF7385"/>
    <property type="match status" value="1"/>
</dbReference>
<comment type="caution">
    <text evidence="1">The sequence shown here is derived from an EMBL/GenBank/DDBJ whole genome shotgun (WGS) entry which is preliminary data.</text>
</comment>
<protein>
    <submittedName>
        <fullName evidence="1">Flagella cluster protein</fullName>
    </submittedName>
</protein>
<name>A0A0W1SM01_9EURY</name>
<organism evidence="1 2">
    <name type="scientific">Haloferax profundi</name>
    <dbReference type="NCBI Taxonomy" id="1544718"/>
    <lineage>
        <taxon>Archaea</taxon>
        <taxon>Methanobacteriati</taxon>
        <taxon>Methanobacteriota</taxon>
        <taxon>Stenosarchaea group</taxon>
        <taxon>Halobacteria</taxon>
        <taxon>Halobacteriales</taxon>
        <taxon>Haloferacaceae</taxon>
        <taxon>Haloferax</taxon>
    </lineage>
</organism>
<dbReference type="InterPro" id="IPR055809">
    <property type="entry name" value="DUF7385"/>
</dbReference>
<evidence type="ECO:0000313" key="2">
    <source>
        <dbReference type="Proteomes" id="UP000053157"/>
    </source>
</evidence>
<accession>A0A0W1SM01</accession>
<dbReference type="AlphaFoldDB" id="A0A0W1SM01"/>
<dbReference type="RefSeq" id="WP_058572202.1">
    <property type="nucleotide sequence ID" value="NZ_LOPV01000177.1"/>
</dbReference>
<evidence type="ECO:0000313" key="1">
    <source>
        <dbReference type="EMBL" id="KTG27236.1"/>
    </source>
</evidence>
<dbReference type="OrthoDB" id="191000at2157"/>
<keyword evidence="1" id="KW-0969">Cilium</keyword>
<dbReference type="EMBL" id="LOPV01000177">
    <property type="protein sequence ID" value="KTG27236.1"/>
    <property type="molecule type" value="Genomic_DNA"/>
</dbReference>
<keyword evidence="2" id="KW-1185">Reference proteome</keyword>
<sequence length="77" mass="8802">MTAGFDVHEVRHRVKLLRDDGDTMLVENRKGVACPACGDTFSQLLISERPAHSFDIDADTRFCVRREDERMLIATHE</sequence>
<keyword evidence="1" id="KW-0966">Cell projection</keyword>
<proteinExistence type="predicted"/>
<keyword evidence="1" id="KW-0282">Flagellum</keyword>
<dbReference type="Proteomes" id="UP000053157">
    <property type="component" value="Unassembled WGS sequence"/>
</dbReference>
<gene>
    <name evidence="1" type="ORF">AUR66_14455</name>
</gene>
<reference evidence="1 2" key="1">
    <citation type="submission" date="2015-12" db="EMBL/GenBank/DDBJ databases">
        <title>Haloferax profundi sp. nov. isolated from the Discovery deep brine-seawater interface in the Red Sea.</title>
        <authorList>
            <person name="Zhang G."/>
            <person name="Stingl U."/>
            <person name="Rashid M."/>
        </authorList>
    </citation>
    <scope>NUCLEOTIDE SEQUENCE [LARGE SCALE GENOMIC DNA]</scope>
    <source>
        <strain evidence="1 2">SB29</strain>
    </source>
</reference>